<dbReference type="EMBL" id="BMAV01014824">
    <property type="protein sequence ID" value="GFY63533.1"/>
    <property type="molecule type" value="Genomic_DNA"/>
</dbReference>
<organism evidence="1 2">
    <name type="scientific">Trichonephila inaurata madagascariensis</name>
    <dbReference type="NCBI Taxonomy" id="2747483"/>
    <lineage>
        <taxon>Eukaryota</taxon>
        <taxon>Metazoa</taxon>
        <taxon>Ecdysozoa</taxon>
        <taxon>Arthropoda</taxon>
        <taxon>Chelicerata</taxon>
        <taxon>Arachnida</taxon>
        <taxon>Araneae</taxon>
        <taxon>Araneomorphae</taxon>
        <taxon>Entelegynae</taxon>
        <taxon>Araneoidea</taxon>
        <taxon>Nephilidae</taxon>
        <taxon>Trichonephila</taxon>
        <taxon>Trichonephila inaurata</taxon>
    </lineage>
</organism>
<keyword evidence="2" id="KW-1185">Reference proteome</keyword>
<proteinExistence type="predicted"/>
<dbReference type="Proteomes" id="UP000886998">
    <property type="component" value="Unassembled WGS sequence"/>
</dbReference>
<evidence type="ECO:0000313" key="1">
    <source>
        <dbReference type="EMBL" id="GFY63533.1"/>
    </source>
</evidence>
<evidence type="ECO:0000313" key="2">
    <source>
        <dbReference type="Proteomes" id="UP000886998"/>
    </source>
</evidence>
<reference evidence="1" key="1">
    <citation type="submission" date="2020-08" db="EMBL/GenBank/DDBJ databases">
        <title>Multicomponent nature underlies the extraordinary mechanical properties of spider dragline silk.</title>
        <authorList>
            <person name="Kono N."/>
            <person name="Nakamura H."/>
            <person name="Mori M."/>
            <person name="Yoshida Y."/>
            <person name="Ohtoshi R."/>
            <person name="Malay A.D."/>
            <person name="Moran D.A.P."/>
            <person name="Tomita M."/>
            <person name="Numata K."/>
            <person name="Arakawa K."/>
        </authorList>
    </citation>
    <scope>NUCLEOTIDE SEQUENCE</scope>
</reference>
<name>A0A8X6Y0Q4_9ARAC</name>
<comment type="caution">
    <text evidence="1">The sequence shown here is derived from an EMBL/GenBank/DDBJ whole genome shotgun (WGS) entry which is preliminary data.</text>
</comment>
<accession>A0A8X6Y0Q4</accession>
<sequence length="81" mass="9232">MSCYVAFHGCGQFEPIIKSAPDSHEVTVIAETEMWLIRELLCHFIVQLGLSRHYCYWNCQCCCQSKTFLGGGRAWVKVVDS</sequence>
<dbReference type="AlphaFoldDB" id="A0A8X6Y0Q4"/>
<protein>
    <submittedName>
        <fullName evidence="1">Uncharacterized protein</fullName>
    </submittedName>
</protein>
<gene>
    <name evidence="1" type="ORF">TNIN_192561</name>
</gene>